<keyword evidence="2" id="KW-0812">Transmembrane</keyword>
<feature type="compositionally biased region" description="Basic and acidic residues" evidence="1">
    <location>
        <begin position="12"/>
        <end position="22"/>
    </location>
</feature>
<keyword evidence="2" id="KW-1133">Transmembrane helix</keyword>
<name>A0A2M9CDK4_9CELL</name>
<dbReference type="RefSeq" id="WP_157802638.1">
    <property type="nucleotide sequence ID" value="NZ_BOOX01000007.1"/>
</dbReference>
<proteinExistence type="predicted"/>
<keyword evidence="4" id="KW-1185">Reference proteome</keyword>
<protein>
    <submittedName>
        <fullName evidence="3">Uncharacterized protein</fullName>
    </submittedName>
</protein>
<feature type="compositionally biased region" description="Polar residues" evidence="1">
    <location>
        <begin position="1"/>
        <end position="11"/>
    </location>
</feature>
<comment type="caution">
    <text evidence="3">The sequence shown here is derived from an EMBL/GenBank/DDBJ whole genome shotgun (WGS) entry which is preliminary data.</text>
</comment>
<evidence type="ECO:0000313" key="4">
    <source>
        <dbReference type="Proteomes" id="UP000231693"/>
    </source>
</evidence>
<dbReference type="AlphaFoldDB" id="A0A2M9CDK4"/>
<feature type="transmembrane region" description="Helical" evidence="2">
    <location>
        <begin position="30"/>
        <end position="51"/>
    </location>
</feature>
<feature type="region of interest" description="Disordered" evidence="1">
    <location>
        <begin position="1"/>
        <end position="22"/>
    </location>
</feature>
<dbReference type="EMBL" id="PGFE01000004">
    <property type="protein sequence ID" value="PJJ70011.1"/>
    <property type="molecule type" value="Genomic_DNA"/>
</dbReference>
<evidence type="ECO:0000313" key="3">
    <source>
        <dbReference type="EMBL" id="PJJ70011.1"/>
    </source>
</evidence>
<sequence>MATNRPSQARPTTHDDRDGRDERAARQRRIALIVVGAMLATFVIPFLAIVLL</sequence>
<evidence type="ECO:0000256" key="1">
    <source>
        <dbReference type="SAM" id="MobiDB-lite"/>
    </source>
</evidence>
<evidence type="ECO:0000256" key="2">
    <source>
        <dbReference type="SAM" id="Phobius"/>
    </source>
</evidence>
<organism evidence="3 4">
    <name type="scientific">Sediminihabitans luteus</name>
    <dbReference type="NCBI Taxonomy" id="1138585"/>
    <lineage>
        <taxon>Bacteria</taxon>
        <taxon>Bacillati</taxon>
        <taxon>Actinomycetota</taxon>
        <taxon>Actinomycetes</taxon>
        <taxon>Micrococcales</taxon>
        <taxon>Cellulomonadaceae</taxon>
        <taxon>Sediminihabitans</taxon>
    </lineage>
</organism>
<dbReference type="Proteomes" id="UP000231693">
    <property type="component" value="Unassembled WGS sequence"/>
</dbReference>
<accession>A0A2M9CDK4</accession>
<gene>
    <name evidence="3" type="ORF">CLV28_2488</name>
</gene>
<keyword evidence="2" id="KW-0472">Membrane</keyword>
<reference evidence="3 4" key="1">
    <citation type="submission" date="2017-11" db="EMBL/GenBank/DDBJ databases">
        <title>Genomic Encyclopedia of Archaeal and Bacterial Type Strains, Phase II (KMG-II): From Individual Species to Whole Genera.</title>
        <authorList>
            <person name="Goeker M."/>
        </authorList>
    </citation>
    <scope>NUCLEOTIDE SEQUENCE [LARGE SCALE GENOMIC DNA]</scope>
    <source>
        <strain evidence="3 4">DSM 25478</strain>
    </source>
</reference>